<evidence type="ECO:0008006" key="3">
    <source>
        <dbReference type="Google" id="ProtNLM"/>
    </source>
</evidence>
<keyword evidence="2" id="KW-1185">Reference proteome</keyword>
<protein>
    <recommendedName>
        <fullName evidence="3">Gamma-glutamylcyclotransferase</fullName>
    </recommendedName>
</protein>
<sequence>MKKYLLYAAYGSNLLKKRLLAYIEGKDFKGRKHNGCSDRTSPEDYGWMYVPHRLYFAKNSSRWGNGGVAFLSCGRTDNPEMHAIVRLWKISEIQFYEINQQEGKGWYNKILSFGEKDGLEIKTFTGCWENSVNQPTEEYLDCIIKGIRETTGWDDERIKNYINNFLK</sequence>
<dbReference type="Gene3D" id="3.10.490.10">
    <property type="entry name" value="Gamma-glutamyl cyclotransferase-like"/>
    <property type="match status" value="1"/>
</dbReference>
<name>A0A9W6GI12_9BACT</name>
<reference evidence="1" key="1">
    <citation type="submission" date="2022-12" db="EMBL/GenBank/DDBJ databases">
        <title>Reference genome sequencing for broad-spectrum identification of bacterial and archaeal isolates by mass spectrometry.</title>
        <authorList>
            <person name="Sekiguchi Y."/>
            <person name="Tourlousse D.M."/>
        </authorList>
    </citation>
    <scope>NUCLEOTIDE SEQUENCE</scope>
    <source>
        <strain evidence="1">TSL-P1</strain>
    </source>
</reference>
<evidence type="ECO:0000313" key="2">
    <source>
        <dbReference type="Proteomes" id="UP001144297"/>
    </source>
</evidence>
<accession>A0A9W6GI12</accession>
<dbReference type="EMBL" id="BSDX01000001">
    <property type="protein sequence ID" value="GLI54478.1"/>
    <property type="molecule type" value="Genomic_DNA"/>
</dbReference>
<dbReference type="AlphaFoldDB" id="A0A9W6GI12"/>
<gene>
    <name evidence="1" type="ORF">TISLANDTSLP1_21710</name>
</gene>
<comment type="caution">
    <text evidence="1">The sequence shown here is derived from an EMBL/GenBank/DDBJ whole genome shotgun (WGS) entry which is preliminary data.</text>
</comment>
<organism evidence="1 2">
    <name type="scientific">Thermodesulfovibrio yellowstonii</name>
    <dbReference type="NCBI Taxonomy" id="28262"/>
    <lineage>
        <taxon>Bacteria</taxon>
        <taxon>Pseudomonadati</taxon>
        <taxon>Nitrospirota</taxon>
        <taxon>Thermodesulfovibrionia</taxon>
        <taxon>Thermodesulfovibrionales</taxon>
        <taxon>Thermodesulfovibrionaceae</taxon>
        <taxon>Thermodesulfovibrio</taxon>
    </lineage>
</organism>
<proteinExistence type="predicted"/>
<dbReference type="Proteomes" id="UP001144297">
    <property type="component" value="Unassembled WGS sequence"/>
</dbReference>
<evidence type="ECO:0000313" key="1">
    <source>
        <dbReference type="EMBL" id="GLI54478.1"/>
    </source>
</evidence>